<dbReference type="EMBL" id="JBJURJ010000012">
    <property type="protein sequence ID" value="MFM9330347.1"/>
    <property type="molecule type" value="Genomic_DNA"/>
</dbReference>
<organism evidence="1 2">
    <name type="scientific">Paenibacillus mesotrionivorans</name>
    <dbReference type="NCBI Taxonomy" id="3160968"/>
    <lineage>
        <taxon>Bacteria</taxon>
        <taxon>Bacillati</taxon>
        <taxon>Bacillota</taxon>
        <taxon>Bacilli</taxon>
        <taxon>Bacillales</taxon>
        <taxon>Paenibacillaceae</taxon>
        <taxon>Paenibacillus</taxon>
    </lineage>
</organism>
<proteinExistence type="predicted"/>
<sequence length="256" mass="29239">MLNLLRAEWTKMRYNIPYGVVILVTALFVYWYSGNRFGDTASWKTDFMTLYWGEFVFKNTMGDAGLTTLITIFLTPLLIGSEFSGRTLNDAVYAGHSRLRIFTVKLLFFYLATCLVSILYPVISILRYSREWLQSLPPAEAAAYIWRCLGMHVLLDMALVYLCLIVVFACRDVIRSVAYSLVLTLALSFIFRLVRSLAPETWLSKLIQLYPAYQMKAVMEPQVEGSAIGMAVITGLFFISASIVISYWLFRRADLD</sequence>
<comment type="caution">
    <text evidence="1">The sequence shown here is derived from an EMBL/GenBank/DDBJ whole genome shotgun (WGS) entry which is preliminary data.</text>
</comment>
<evidence type="ECO:0000313" key="2">
    <source>
        <dbReference type="Proteomes" id="UP001631969"/>
    </source>
</evidence>
<accession>A0ACC7P4U3</accession>
<reference evidence="1" key="1">
    <citation type="submission" date="2024-12" db="EMBL/GenBank/DDBJ databases">
        <authorList>
            <person name="Wu N."/>
        </authorList>
    </citation>
    <scope>NUCLEOTIDE SEQUENCE</scope>
    <source>
        <strain evidence="1">P15</strain>
    </source>
</reference>
<evidence type="ECO:0000313" key="1">
    <source>
        <dbReference type="EMBL" id="MFM9330347.1"/>
    </source>
</evidence>
<name>A0ACC7P4U3_9BACL</name>
<protein>
    <submittedName>
        <fullName evidence="1">Uncharacterized protein</fullName>
    </submittedName>
</protein>
<keyword evidence="2" id="KW-1185">Reference proteome</keyword>
<gene>
    <name evidence="1" type="ORF">ACI1P1_18770</name>
</gene>
<dbReference type="Proteomes" id="UP001631969">
    <property type="component" value="Unassembled WGS sequence"/>
</dbReference>